<dbReference type="PANTHER" id="PTHR43317">
    <property type="entry name" value="THERMOSPERMINE SYNTHASE ACAULIS5"/>
    <property type="match status" value="1"/>
</dbReference>
<accession>A0ABX8TEK9</accession>
<dbReference type="RefSeq" id="WP_219355182.1">
    <property type="nucleotide sequence ID" value="NZ_CP080034.1"/>
</dbReference>
<organism evidence="2 3">
    <name type="scientific">Brevundimonas nasdae</name>
    <dbReference type="NCBI Taxonomy" id="172043"/>
    <lineage>
        <taxon>Bacteria</taxon>
        <taxon>Pseudomonadati</taxon>
        <taxon>Pseudomonadota</taxon>
        <taxon>Alphaproteobacteria</taxon>
        <taxon>Caulobacterales</taxon>
        <taxon>Caulobacteraceae</taxon>
        <taxon>Brevundimonas</taxon>
    </lineage>
</organism>
<keyword evidence="3" id="KW-1185">Reference proteome</keyword>
<dbReference type="EMBL" id="CP080034">
    <property type="protein sequence ID" value="QYC09626.1"/>
    <property type="molecule type" value="Genomic_DNA"/>
</dbReference>
<keyword evidence="1" id="KW-0620">Polyamine biosynthesis</keyword>
<evidence type="ECO:0000313" key="3">
    <source>
        <dbReference type="Proteomes" id="UP000824334"/>
    </source>
</evidence>
<evidence type="ECO:0000256" key="1">
    <source>
        <dbReference type="ARBA" id="ARBA00023115"/>
    </source>
</evidence>
<sequence>MIPFEELDYRPTPMGPLVLRRRWVPAAGRDVHEVLLGDEHLMSSLFVEGERALATLGLDGVEGADLQILVGGLGLGHTAQAALEQSGVGSVEVVEALAPVIEWHREGLTPLGTVLADDPRCRLTQADFFAFLRRQTGPTWDAVLLDIDHAPDRWLAPGHADFYGVEALTRLRDRLKPGGVFAMWSDEAAPGPFLAVLEAVFRDADGRTVAFPNPLTGEASACTIYRGWA</sequence>
<evidence type="ECO:0008006" key="4">
    <source>
        <dbReference type="Google" id="ProtNLM"/>
    </source>
</evidence>
<reference evidence="2 3" key="1">
    <citation type="submission" date="2021-07" db="EMBL/GenBank/DDBJ databases">
        <title>Isolation and characterization of bacteria from a gold mining with a capacity of golden bioaccumulation.</title>
        <authorList>
            <person name="Yang X.J."/>
        </authorList>
    </citation>
    <scope>NUCLEOTIDE SEQUENCE [LARGE SCALE GENOMIC DNA]</scope>
    <source>
        <strain evidence="2 3">Au29</strain>
    </source>
</reference>
<dbReference type="GeneID" id="94376333"/>
<name>A0ABX8TEK9_9CAUL</name>
<gene>
    <name evidence="2" type="ORF">KWG56_13685</name>
</gene>
<protein>
    <recommendedName>
        <fullName evidence="4">Spermidine synthase</fullName>
    </recommendedName>
</protein>
<evidence type="ECO:0000313" key="2">
    <source>
        <dbReference type="EMBL" id="QYC09626.1"/>
    </source>
</evidence>
<dbReference type="PANTHER" id="PTHR43317:SF3">
    <property type="entry name" value="BLR2883 PROTEIN"/>
    <property type="match status" value="1"/>
</dbReference>
<dbReference type="Proteomes" id="UP000824334">
    <property type="component" value="Chromosome"/>
</dbReference>
<proteinExistence type="predicted"/>